<feature type="transmembrane region" description="Helical" evidence="8">
    <location>
        <begin position="6"/>
        <end position="28"/>
    </location>
</feature>
<keyword evidence="6" id="KW-0675">Receptor</keyword>
<sequence length="214" mass="24741">SIHTWMTMTSVNVCNWHLVLITFGRWLYLRYPVRSARLFKGWRMYTSMFFTLFVTACLQGMVLYMGVAAEEFTTLFEENQCHFQAAYGMTLATEMVTCFLPLAFLILFSIQIFYDVKFKSRGTSLGTTVLHQNRRAARDKNLAILLLVINIQFFVTNVPIATIYLTAELTFDKRHVIDYELSKLAIAAGRMLLYGGYATNCIIYCLFGSRFRNE</sequence>
<gene>
    <name evidence="10" type="primary">ORF108279</name>
</gene>
<dbReference type="EMBL" id="HACG01031232">
    <property type="protein sequence ID" value="CEK78097.1"/>
    <property type="molecule type" value="Transcribed_RNA"/>
</dbReference>
<dbReference type="Pfam" id="PF00001">
    <property type="entry name" value="7tm_1"/>
    <property type="match status" value="1"/>
</dbReference>
<evidence type="ECO:0000256" key="1">
    <source>
        <dbReference type="ARBA" id="ARBA00004141"/>
    </source>
</evidence>
<evidence type="ECO:0000259" key="9">
    <source>
        <dbReference type="PROSITE" id="PS50262"/>
    </source>
</evidence>
<evidence type="ECO:0000256" key="8">
    <source>
        <dbReference type="SAM" id="Phobius"/>
    </source>
</evidence>
<dbReference type="GO" id="GO:0004930">
    <property type="term" value="F:G protein-coupled receptor activity"/>
    <property type="evidence" value="ECO:0007669"/>
    <property type="project" value="UniProtKB-KW"/>
</dbReference>
<dbReference type="PROSITE" id="PS50262">
    <property type="entry name" value="G_PROTEIN_RECEP_F1_2"/>
    <property type="match status" value="1"/>
</dbReference>
<feature type="non-terminal residue" evidence="10">
    <location>
        <position position="214"/>
    </location>
</feature>
<keyword evidence="2 8" id="KW-0812">Transmembrane</keyword>
<feature type="domain" description="G-protein coupled receptors family 1 profile" evidence="9">
    <location>
        <begin position="1"/>
        <end position="204"/>
    </location>
</feature>
<reference evidence="10" key="1">
    <citation type="submission" date="2014-12" db="EMBL/GenBank/DDBJ databases">
        <title>Insight into the proteome of Arion vulgaris.</title>
        <authorList>
            <person name="Aradska J."/>
            <person name="Bulat T."/>
            <person name="Smidak R."/>
            <person name="Sarate P."/>
            <person name="Gangsoo J."/>
            <person name="Sialana F."/>
            <person name="Bilban M."/>
            <person name="Lubec G."/>
        </authorList>
    </citation>
    <scope>NUCLEOTIDE SEQUENCE</scope>
    <source>
        <tissue evidence="10">Skin</tissue>
    </source>
</reference>
<evidence type="ECO:0000313" key="10">
    <source>
        <dbReference type="EMBL" id="CEK78097.1"/>
    </source>
</evidence>
<evidence type="ECO:0000256" key="2">
    <source>
        <dbReference type="ARBA" id="ARBA00022692"/>
    </source>
</evidence>
<evidence type="ECO:0000256" key="3">
    <source>
        <dbReference type="ARBA" id="ARBA00022989"/>
    </source>
</evidence>
<organism evidence="10">
    <name type="scientific">Arion vulgaris</name>
    <dbReference type="NCBI Taxonomy" id="1028688"/>
    <lineage>
        <taxon>Eukaryota</taxon>
        <taxon>Metazoa</taxon>
        <taxon>Spiralia</taxon>
        <taxon>Lophotrochozoa</taxon>
        <taxon>Mollusca</taxon>
        <taxon>Gastropoda</taxon>
        <taxon>Heterobranchia</taxon>
        <taxon>Euthyneura</taxon>
        <taxon>Panpulmonata</taxon>
        <taxon>Eupulmonata</taxon>
        <taxon>Stylommatophora</taxon>
        <taxon>Helicina</taxon>
        <taxon>Arionoidea</taxon>
        <taxon>Arionidae</taxon>
        <taxon>Arion</taxon>
    </lineage>
</organism>
<name>A0A0B7ABR2_9EUPU</name>
<dbReference type="SUPFAM" id="SSF81321">
    <property type="entry name" value="Family A G protein-coupled receptor-like"/>
    <property type="match status" value="1"/>
</dbReference>
<feature type="transmembrane region" description="Helical" evidence="8">
    <location>
        <begin position="184"/>
        <end position="207"/>
    </location>
</feature>
<dbReference type="CDD" id="cd00637">
    <property type="entry name" value="7tm_classA_rhodopsin-like"/>
    <property type="match status" value="1"/>
</dbReference>
<evidence type="ECO:0000256" key="6">
    <source>
        <dbReference type="ARBA" id="ARBA00023170"/>
    </source>
</evidence>
<feature type="non-terminal residue" evidence="10">
    <location>
        <position position="1"/>
    </location>
</feature>
<feature type="transmembrane region" description="Helical" evidence="8">
    <location>
        <begin position="142"/>
        <end position="164"/>
    </location>
</feature>
<comment type="subcellular location">
    <subcellularLocation>
        <location evidence="1">Membrane</location>
        <topology evidence="1">Multi-pass membrane protein</topology>
    </subcellularLocation>
</comment>
<accession>A0A0B7ABR2</accession>
<dbReference type="Gene3D" id="1.20.1070.10">
    <property type="entry name" value="Rhodopsin 7-helix transmembrane proteins"/>
    <property type="match status" value="1"/>
</dbReference>
<dbReference type="InterPro" id="IPR000276">
    <property type="entry name" value="GPCR_Rhodpsn"/>
</dbReference>
<dbReference type="PANTHER" id="PTHR24243:SF230">
    <property type="entry name" value="G-PROTEIN COUPLED RECEPTORS FAMILY 1 PROFILE DOMAIN-CONTAINING PROTEIN"/>
    <property type="match status" value="1"/>
</dbReference>
<dbReference type="AlphaFoldDB" id="A0A0B7ABR2"/>
<keyword evidence="7" id="KW-0807">Transducer</keyword>
<evidence type="ECO:0000256" key="4">
    <source>
        <dbReference type="ARBA" id="ARBA00023040"/>
    </source>
</evidence>
<keyword evidence="5 8" id="KW-0472">Membrane</keyword>
<dbReference type="PANTHER" id="PTHR24243">
    <property type="entry name" value="G-PROTEIN COUPLED RECEPTOR"/>
    <property type="match status" value="1"/>
</dbReference>
<keyword evidence="4" id="KW-0297">G-protein coupled receptor</keyword>
<feature type="transmembrane region" description="Helical" evidence="8">
    <location>
        <begin position="87"/>
        <end position="114"/>
    </location>
</feature>
<evidence type="ECO:0000256" key="7">
    <source>
        <dbReference type="ARBA" id="ARBA00023224"/>
    </source>
</evidence>
<proteinExistence type="predicted"/>
<dbReference type="InterPro" id="IPR017452">
    <property type="entry name" value="GPCR_Rhodpsn_7TM"/>
</dbReference>
<keyword evidence="3 8" id="KW-1133">Transmembrane helix</keyword>
<dbReference type="GO" id="GO:0005886">
    <property type="term" value="C:plasma membrane"/>
    <property type="evidence" value="ECO:0007669"/>
    <property type="project" value="TreeGrafter"/>
</dbReference>
<evidence type="ECO:0000256" key="5">
    <source>
        <dbReference type="ARBA" id="ARBA00023136"/>
    </source>
</evidence>
<protein>
    <recommendedName>
        <fullName evidence="9">G-protein coupled receptors family 1 profile domain-containing protein</fullName>
    </recommendedName>
</protein>
<feature type="transmembrane region" description="Helical" evidence="8">
    <location>
        <begin position="49"/>
        <end position="67"/>
    </location>
</feature>